<evidence type="ECO:0000313" key="3">
    <source>
        <dbReference type="Proteomes" id="UP000246702"/>
    </source>
</evidence>
<dbReference type="Proteomes" id="UP000246702">
    <property type="component" value="Unassembled WGS sequence"/>
</dbReference>
<protein>
    <submittedName>
        <fullName evidence="2">Uncharacterized protein</fullName>
    </submittedName>
</protein>
<dbReference type="AlphaFoldDB" id="A0A317WIL0"/>
<evidence type="ECO:0000313" key="2">
    <source>
        <dbReference type="EMBL" id="PWY85885.1"/>
    </source>
</evidence>
<name>A0A317WIL0_9EURO</name>
<comment type="caution">
    <text evidence="2">The sequence shown here is derived from an EMBL/GenBank/DDBJ whole genome shotgun (WGS) entry which is preliminary data.</text>
</comment>
<organism evidence="2 3">
    <name type="scientific">Aspergillus sclerotioniger CBS 115572</name>
    <dbReference type="NCBI Taxonomy" id="1450535"/>
    <lineage>
        <taxon>Eukaryota</taxon>
        <taxon>Fungi</taxon>
        <taxon>Dikarya</taxon>
        <taxon>Ascomycota</taxon>
        <taxon>Pezizomycotina</taxon>
        <taxon>Eurotiomycetes</taxon>
        <taxon>Eurotiomycetidae</taxon>
        <taxon>Eurotiales</taxon>
        <taxon>Aspergillaceae</taxon>
        <taxon>Aspergillus</taxon>
        <taxon>Aspergillus subgen. Circumdati</taxon>
    </lineage>
</organism>
<reference evidence="2 3" key="1">
    <citation type="submission" date="2016-12" db="EMBL/GenBank/DDBJ databases">
        <title>The genomes of Aspergillus section Nigri reveals drivers in fungal speciation.</title>
        <authorList>
            <consortium name="DOE Joint Genome Institute"/>
            <person name="Vesth T.C."/>
            <person name="Nybo J."/>
            <person name="Theobald S."/>
            <person name="Brandl J."/>
            <person name="Frisvad J.C."/>
            <person name="Nielsen K.F."/>
            <person name="Lyhne E.K."/>
            <person name="Kogle M.E."/>
            <person name="Kuo A."/>
            <person name="Riley R."/>
            <person name="Clum A."/>
            <person name="Nolan M."/>
            <person name="Lipzen A."/>
            <person name="Salamov A."/>
            <person name="Henrissat B."/>
            <person name="Wiebenga A."/>
            <person name="De Vries R.P."/>
            <person name="Grigoriev I.V."/>
            <person name="Mortensen U.H."/>
            <person name="Andersen M.R."/>
            <person name="Baker S.E."/>
        </authorList>
    </citation>
    <scope>NUCLEOTIDE SEQUENCE [LARGE SCALE GENOMIC DNA]</scope>
    <source>
        <strain evidence="2 3">CBS 115572</strain>
    </source>
</reference>
<feature type="region of interest" description="Disordered" evidence="1">
    <location>
        <begin position="46"/>
        <end position="65"/>
    </location>
</feature>
<sequence>MAGAIGKKKDKWYDRWRVIKQEWCGEQGFPSAQPYLSHTPGGLFGFDRSTHHQNKTETSRPCMSRTPAIPRHARLSMIVFTRFYNQMTLELDSEEYTMVTLS</sequence>
<accession>A0A317WIL0</accession>
<feature type="compositionally biased region" description="Basic and acidic residues" evidence="1">
    <location>
        <begin position="48"/>
        <end position="58"/>
    </location>
</feature>
<keyword evidence="3" id="KW-1185">Reference proteome</keyword>
<dbReference type="EMBL" id="MSFK01000016">
    <property type="protein sequence ID" value="PWY85885.1"/>
    <property type="molecule type" value="Genomic_DNA"/>
</dbReference>
<evidence type="ECO:0000256" key="1">
    <source>
        <dbReference type="SAM" id="MobiDB-lite"/>
    </source>
</evidence>
<gene>
    <name evidence="2" type="ORF">BO94DRAFT_547059</name>
</gene>
<proteinExistence type="predicted"/>